<feature type="domain" description="3-hydroxyacyl-CoA dehydrogenase NAD binding" evidence="3">
    <location>
        <begin position="2"/>
        <end position="99"/>
    </location>
</feature>
<dbReference type="GO" id="GO:0070403">
    <property type="term" value="F:NAD+ binding"/>
    <property type="evidence" value="ECO:0007669"/>
    <property type="project" value="InterPro"/>
</dbReference>
<evidence type="ECO:0000313" key="5">
    <source>
        <dbReference type="Proteomes" id="UP000002007"/>
    </source>
</evidence>
<name>A9WLH4_RENSM</name>
<keyword evidence="4" id="KW-0560">Oxidoreductase</keyword>
<keyword evidence="5" id="KW-1185">Reference proteome</keyword>
<dbReference type="GO" id="GO:0006631">
    <property type="term" value="P:fatty acid metabolic process"/>
    <property type="evidence" value="ECO:0007669"/>
    <property type="project" value="InterPro"/>
</dbReference>
<dbReference type="InterPro" id="IPR036291">
    <property type="entry name" value="NAD(P)-bd_dom_sf"/>
</dbReference>
<accession>A9WLH4</accession>
<dbReference type="PANTHER" id="PTHR48075:SF1">
    <property type="entry name" value="LAMBDA-CRYSTALLIN HOMOLOG"/>
    <property type="match status" value="1"/>
</dbReference>
<dbReference type="GO" id="GO:0008691">
    <property type="term" value="F:3-hydroxybutyryl-CoA dehydrogenase activity"/>
    <property type="evidence" value="ECO:0007669"/>
    <property type="project" value="UniProtKB-EC"/>
</dbReference>
<reference evidence="5" key="1">
    <citation type="journal article" date="2008" name="J. Bacteriol.">
        <title>Genome sequence of the fish pathogen Renibacterium salmoninarum suggests reductive evolution away from an environmental Arthrobacter ancestor.</title>
        <authorList>
            <person name="Wiens G.D."/>
            <person name="Rockey D.D."/>
            <person name="Wu Z."/>
            <person name="Chang J."/>
            <person name="Levy R."/>
            <person name="Crane S."/>
            <person name="Chen D.S."/>
            <person name="Capri G.R."/>
            <person name="Burnett J.R."/>
            <person name="Sudheesh P.S."/>
            <person name="Schipma M.J."/>
            <person name="Burd H."/>
            <person name="Bhattacharyya A."/>
            <person name="Rhodes L.D."/>
            <person name="Kaul R."/>
            <person name="Strom M.S."/>
        </authorList>
    </citation>
    <scope>NUCLEOTIDE SEQUENCE [LARGE SCALE GENOMIC DNA]</scope>
    <source>
        <strain evidence="5">ATCC 33209 / DSM 20767 / JCM 11484 / NBRC 15589 / NCIMB 2235</strain>
    </source>
</reference>
<comment type="similarity">
    <text evidence="1">Belongs to the 3-hydroxyacyl-CoA dehydrogenase family.</text>
</comment>
<dbReference type="InterPro" id="IPR006176">
    <property type="entry name" value="3-OHacyl-CoA_DH_NAD-bd"/>
</dbReference>
<evidence type="ECO:0000313" key="4">
    <source>
        <dbReference type="EMBL" id="ABY21934.1"/>
    </source>
</evidence>
<dbReference type="EMBL" id="CP000910">
    <property type="protein sequence ID" value="ABY21934.1"/>
    <property type="molecule type" value="Genomic_DNA"/>
</dbReference>
<dbReference type="PANTHER" id="PTHR48075">
    <property type="entry name" value="3-HYDROXYACYL-COA DEHYDROGENASE FAMILY PROTEIN"/>
    <property type="match status" value="1"/>
</dbReference>
<dbReference type="eggNOG" id="COG1250">
    <property type="taxonomic scope" value="Bacteria"/>
</dbReference>
<evidence type="ECO:0000259" key="3">
    <source>
        <dbReference type="Pfam" id="PF02737"/>
    </source>
</evidence>
<gene>
    <name evidence="4" type="ordered locus">RSal33209_0178</name>
</gene>
<dbReference type="STRING" id="288705.RSal33209_0178"/>
<dbReference type="KEGG" id="rsa:RSal33209_0178"/>
<protein>
    <submittedName>
        <fullName evidence="4">3-hydroxyacyl-CoA dehydrogenase</fullName>
        <ecNumber evidence="4">1.1.1.157</ecNumber>
    </submittedName>
</protein>
<evidence type="ECO:0000256" key="1">
    <source>
        <dbReference type="ARBA" id="ARBA00009463"/>
    </source>
</evidence>
<dbReference type="Proteomes" id="UP000002007">
    <property type="component" value="Chromosome"/>
</dbReference>
<dbReference type="Gene3D" id="3.40.50.720">
    <property type="entry name" value="NAD(P)-binding Rossmann-like Domain"/>
    <property type="match status" value="1"/>
</dbReference>
<feature type="compositionally biased region" description="Polar residues" evidence="2">
    <location>
        <begin position="127"/>
        <end position="139"/>
    </location>
</feature>
<dbReference type="EC" id="1.1.1.157" evidence="4"/>
<dbReference type="Pfam" id="PF02737">
    <property type="entry name" value="3HCDH_N"/>
    <property type="match status" value="1"/>
</dbReference>
<dbReference type="SUPFAM" id="SSF51735">
    <property type="entry name" value="NAD(P)-binding Rossmann-fold domains"/>
    <property type="match status" value="1"/>
</dbReference>
<dbReference type="AlphaFoldDB" id="A9WLH4"/>
<proteinExistence type="inferred from homology"/>
<organism evidence="4 5">
    <name type="scientific">Renibacterium salmoninarum (strain ATCC 33209 / DSM 20767 / JCM 11484 / NBRC 15589 / NCIMB 2235)</name>
    <dbReference type="NCBI Taxonomy" id="288705"/>
    <lineage>
        <taxon>Bacteria</taxon>
        <taxon>Bacillati</taxon>
        <taxon>Actinomycetota</taxon>
        <taxon>Actinomycetes</taxon>
        <taxon>Micrococcales</taxon>
        <taxon>Micrococcaceae</taxon>
        <taxon>Renibacterium</taxon>
    </lineage>
</organism>
<feature type="region of interest" description="Disordered" evidence="2">
    <location>
        <begin position="101"/>
        <end position="139"/>
    </location>
</feature>
<dbReference type="GO" id="GO:0050104">
    <property type="term" value="F:L-gulonate 3-dehydrogenase activity"/>
    <property type="evidence" value="ECO:0007669"/>
    <property type="project" value="TreeGrafter"/>
</dbReference>
<evidence type="ECO:0000256" key="2">
    <source>
        <dbReference type="SAM" id="MobiDB-lite"/>
    </source>
</evidence>
<sequence length="139" mass="14537">MLAKITISSSLADAVANADLVQESGPERLEFKQQLFADIAAAAPAHALLASSSSGIVATLIAEKLDDEAAARMLIAHPFNPPQLMPLVEIVPGERTAESLDRIGDRLLPRAGQSSGPRAQGDPGFCRQSSTGSSAQRSF</sequence>
<dbReference type="HOGENOM" id="CLU_1843497_0_0_11"/>